<dbReference type="InParanoid" id="C5LXP4"/>
<accession>C5LXP4</accession>
<dbReference type="Proteomes" id="UP000007800">
    <property type="component" value="Unassembled WGS sequence"/>
</dbReference>
<dbReference type="OrthoDB" id="435621at2759"/>
<dbReference type="RefSeq" id="XP_002765780.1">
    <property type="nucleotide sequence ID" value="XM_002765734.1"/>
</dbReference>
<evidence type="ECO:0000313" key="2">
    <source>
        <dbReference type="Proteomes" id="UP000007800"/>
    </source>
</evidence>
<sequence>YLAFNTLAEGVGLIKELLTLKENLDLILADTFVDPDLAVSFRIAVKEAFE</sequence>
<evidence type="ECO:0000313" key="1">
    <source>
        <dbReference type="EMBL" id="EEQ98497.1"/>
    </source>
</evidence>
<proteinExistence type="predicted"/>
<dbReference type="EMBL" id="GG686641">
    <property type="protein sequence ID" value="EEQ98497.1"/>
    <property type="molecule type" value="Genomic_DNA"/>
</dbReference>
<gene>
    <name evidence="1" type="ORF">Pmar_PMAR021942</name>
</gene>
<protein>
    <submittedName>
        <fullName evidence="1">Uncharacterized protein</fullName>
    </submittedName>
</protein>
<keyword evidence="2" id="KW-1185">Reference proteome</keyword>
<reference evidence="1 2" key="1">
    <citation type="submission" date="2008-07" db="EMBL/GenBank/DDBJ databases">
        <authorList>
            <person name="El-Sayed N."/>
            <person name="Caler E."/>
            <person name="Inman J."/>
            <person name="Amedeo P."/>
            <person name="Hass B."/>
            <person name="Wortman J."/>
        </authorList>
    </citation>
    <scope>NUCLEOTIDE SEQUENCE [LARGE SCALE GENOMIC DNA]</scope>
    <source>
        <strain evidence="2">ATCC 50983 / TXsc</strain>
    </source>
</reference>
<feature type="non-terminal residue" evidence="1">
    <location>
        <position position="50"/>
    </location>
</feature>
<dbReference type="GeneID" id="9041006"/>
<feature type="non-terminal residue" evidence="1">
    <location>
        <position position="1"/>
    </location>
</feature>
<dbReference type="AlphaFoldDB" id="C5LXP4"/>
<name>C5LXP4_PERM5</name>
<organism evidence="2">
    <name type="scientific">Perkinsus marinus (strain ATCC 50983 / TXsc)</name>
    <dbReference type="NCBI Taxonomy" id="423536"/>
    <lineage>
        <taxon>Eukaryota</taxon>
        <taxon>Sar</taxon>
        <taxon>Alveolata</taxon>
        <taxon>Perkinsozoa</taxon>
        <taxon>Perkinsea</taxon>
        <taxon>Perkinsida</taxon>
        <taxon>Perkinsidae</taxon>
        <taxon>Perkinsus</taxon>
    </lineage>
</organism>